<dbReference type="Pfam" id="PF04909">
    <property type="entry name" value="Amidohydro_2"/>
    <property type="match status" value="1"/>
</dbReference>
<organism evidence="6">
    <name type="scientific">freshwater metagenome</name>
    <dbReference type="NCBI Taxonomy" id="449393"/>
    <lineage>
        <taxon>unclassified sequences</taxon>
        <taxon>metagenomes</taxon>
        <taxon>ecological metagenomes</taxon>
    </lineage>
</organism>
<evidence type="ECO:0000313" key="6">
    <source>
        <dbReference type="EMBL" id="CAB4619417.1"/>
    </source>
</evidence>
<protein>
    <submittedName>
        <fullName evidence="6">Unannotated protein</fullName>
    </submittedName>
</protein>
<evidence type="ECO:0000313" key="8">
    <source>
        <dbReference type="EMBL" id="CAB4785262.1"/>
    </source>
</evidence>
<reference evidence="6" key="1">
    <citation type="submission" date="2020-05" db="EMBL/GenBank/DDBJ databases">
        <authorList>
            <person name="Chiriac C."/>
            <person name="Salcher M."/>
            <person name="Ghai R."/>
            <person name="Kavagutti S V."/>
        </authorList>
    </citation>
    <scope>NUCLEOTIDE SEQUENCE</scope>
</reference>
<feature type="domain" description="Amidohydrolase-related" evidence="2">
    <location>
        <begin position="9"/>
        <end position="274"/>
    </location>
</feature>
<evidence type="ECO:0000313" key="10">
    <source>
        <dbReference type="EMBL" id="CAB4972701.1"/>
    </source>
</evidence>
<dbReference type="PANTHER" id="PTHR21240">
    <property type="entry name" value="2-AMINO-3-CARBOXYLMUCONATE-6-SEMIALDEHYDE DECARBOXYLASE"/>
    <property type="match status" value="1"/>
</dbReference>
<name>A0A6J6I4F0_9ZZZZ</name>
<accession>A0A6J6I4F0</accession>
<dbReference type="PANTHER" id="PTHR21240:SF28">
    <property type="entry name" value="ISO-OROTATE DECARBOXYLASE (EUROFUNG)"/>
    <property type="match status" value="1"/>
</dbReference>
<evidence type="ECO:0000256" key="1">
    <source>
        <dbReference type="ARBA" id="ARBA00023239"/>
    </source>
</evidence>
<keyword evidence="1" id="KW-0456">Lyase</keyword>
<dbReference type="GO" id="GO:0016831">
    <property type="term" value="F:carboxy-lyase activity"/>
    <property type="evidence" value="ECO:0007669"/>
    <property type="project" value="InterPro"/>
</dbReference>
<gene>
    <name evidence="5" type="ORF">UFOPK1762_01012</name>
    <name evidence="6" type="ORF">UFOPK1906_00638</name>
    <name evidence="7" type="ORF">UFOPK2624_01931</name>
    <name evidence="8" type="ORF">UFOPK2969_00363</name>
    <name evidence="3" type="ORF">UFOPK3331_01125</name>
    <name evidence="9" type="ORF">UFOPK3785_00611</name>
    <name evidence="10" type="ORF">UFOPK3927_00227</name>
    <name evidence="4" type="ORF">UFOPK4201_00144</name>
</gene>
<evidence type="ECO:0000313" key="3">
    <source>
        <dbReference type="EMBL" id="CAB4342497.1"/>
    </source>
</evidence>
<sequence length="276" mass="30287">MSVNEVPVIDCHHHVGTLEAHGMIFSLDDNQKDLQGADRDLRIAVMKRQGVDQAVVIPGHGYLRPNGVADTRVVNDAVAAFRDSAPERFPAAVGIAEPLHGSAGLAELHRMRDVLGFVGVSIHVRFQGVQTDSPLVKALVREAADLGLVPFVHAMDGVPDESIWRVQQLAQEIPETTILVLDAFNGVEQARHATIIARETPNLVFDTSFAYHFMFVQAMIDAVGFERVCFGTDYYSMLPDPQPSVVLDHFEKHEVDLEIRQAILGGNLQRVLGLSS</sequence>
<dbReference type="EMBL" id="CAESAL010000036">
    <property type="protein sequence ID" value="CAB4342497.1"/>
    <property type="molecule type" value="Genomic_DNA"/>
</dbReference>
<evidence type="ECO:0000313" key="4">
    <source>
        <dbReference type="EMBL" id="CAB4370336.1"/>
    </source>
</evidence>
<dbReference type="EMBL" id="CAEZVC010000027">
    <property type="protein sequence ID" value="CAB4619417.1"/>
    <property type="molecule type" value="Genomic_DNA"/>
</dbReference>
<dbReference type="InterPro" id="IPR032466">
    <property type="entry name" value="Metal_Hydrolase"/>
</dbReference>
<dbReference type="GO" id="GO:0019748">
    <property type="term" value="P:secondary metabolic process"/>
    <property type="evidence" value="ECO:0007669"/>
    <property type="project" value="TreeGrafter"/>
</dbReference>
<evidence type="ECO:0000313" key="9">
    <source>
        <dbReference type="EMBL" id="CAB4947465.1"/>
    </source>
</evidence>
<dbReference type="EMBL" id="CAEZXY010000142">
    <property type="protein sequence ID" value="CAB4724271.1"/>
    <property type="molecule type" value="Genomic_DNA"/>
</dbReference>
<dbReference type="GO" id="GO:0005737">
    <property type="term" value="C:cytoplasm"/>
    <property type="evidence" value="ECO:0007669"/>
    <property type="project" value="TreeGrafter"/>
</dbReference>
<dbReference type="EMBL" id="CAFBOK010000015">
    <property type="protein sequence ID" value="CAB4972701.1"/>
    <property type="molecule type" value="Genomic_DNA"/>
</dbReference>
<dbReference type="EMBL" id="CAFBNJ010000022">
    <property type="protein sequence ID" value="CAB4947465.1"/>
    <property type="molecule type" value="Genomic_DNA"/>
</dbReference>
<dbReference type="GO" id="GO:0016787">
    <property type="term" value="F:hydrolase activity"/>
    <property type="evidence" value="ECO:0007669"/>
    <property type="project" value="InterPro"/>
</dbReference>
<proteinExistence type="predicted"/>
<dbReference type="AlphaFoldDB" id="A0A6J6I4F0"/>
<dbReference type="EMBL" id="CAEUNJ010000004">
    <property type="protein sequence ID" value="CAB4370336.1"/>
    <property type="molecule type" value="Genomic_DNA"/>
</dbReference>
<dbReference type="SUPFAM" id="SSF51556">
    <property type="entry name" value="Metallo-dependent hydrolases"/>
    <property type="match status" value="1"/>
</dbReference>
<evidence type="ECO:0000313" key="7">
    <source>
        <dbReference type="EMBL" id="CAB4724271.1"/>
    </source>
</evidence>
<evidence type="ECO:0000313" key="5">
    <source>
        <dbReference type="EMBL" id="CAB4586174.1"/>
    </source>
</evidence>
<dbReference type="InterPro" id="IPR032465">
    <property type="entry name" value="ACMSD"/>
</dbReference>
<dbReference type="Gene3D" id="3.20.20.140">
    <property type="entry name" value="Metal-dependent hydrolases"/>
    <property type="match status" value="1"/>
</dbReference>
<dbReference type="EMBL" id="CAEZTY010000033">
    <property type="protein sequence ID" value="CAB4586174.1"/>
    <property type="molecule type" value="Genomic_DNA"/>
</dbReference>
<dbReference type="EMBL" id="CAFAAD010000017">
    <property type="protein sequence ID" value="CAB4785262.1"/>
    <property type="molecule type" value="Genomic_DNA"/>
</dbReference>
<evidence type="ECO:0000259" key="2">
    <source>
        <dbReference type="Pfam" id="PF04909"/>
    </source>
</evidence>
<dbReference type="InterPro" id="IPR006680">
    <property type="entry name" value="Amidohydro-rel"/>
</dbReference>